<accession>A0A0C2XE78</accession>
<feature type="compositionally biased region" description="Basic residues" evidence="1">
    <location>
        <begin position="100"/>
        <end position="113"/>
    </location>
</feature>
<feature type="region of interest" description="Disordered" evidence="1">
    <location>
        <begin position="153"/>
        <end position="203"/>
    </location>
</feature>
<reference evidence="3 4" key="1">
    <citation type="submission" date="2014-04" db="EMBL/GenBank/DDBJ databases">
        <title>Evolutionary Origins and Diversification of the Mycorrhizal Mutualists.</title>
        <authorList>
            <consortium name="DOE Joint Genome Institute"/>
            <consortium name="Mycorrhizal Genomics Consortium"/>
            <person name="Kohler A."/>
            <person name="Kuo A."/>
            <person name="Nagy L.G."/>
            <person name="Floudas D."/>
            <person name="Copeland A."/>
            <person name="Barry K.W."/>
            <person name="Cichocki N."/>
            <person name="Veneault-Fourrey C."/>
            <person name="LaButti K."/>
            <person name="Lindquist E.A."/>
            <person name="Lipzen A."/>
            <person name="Lundell T."/>
            <person name="Morin E."/>
            <person name="Murat C."/>
            <person name="Riley R."/>
            <person name="Ohm R."/>
            <person name="Sun H."/>
            <person name="Tunlid A."/>
            <person name="Henrissat B."/>
            <person name="Grigoriev I.V."/>
            <person name="Hibbett D.S."/>
            <person name="Martin F."/>
        </authorList>
    </citation>
    <scope>NUCLEOTIDE SEQUENCE [LARGE SCALE GENOMIC DNA]</scope>
    <source>
        <strain evidence="3 4">Koide BX008</strain>
    </source>
</reference>
<dbReference type="InParanoid" id="A0A0C2XE78"/>
<feature type="chain" id="PRO_5002174159" evidence="2">
    <location>
        <begin position="19"/>
        <end position="203"/>
    </location>
</feature>
<feature type="non-terminal residue" evidence="3">
    <location>
        <position position="203"/>
    </location>
</feature>
<dbReference type="EMBL" id="KN818233">
    <property type="protein sequence ID" value="KIL67123.1"/>
    <property type="molecule type" value="Genomic_DNA"/>
</dbReference>
<keyword evidence="4" id="KW-1185">Reference proteome</keyword>
<organism evidence="3 4">
    <name type="scientific">Amanita muscaria (strain Koide BX008)</name>
    <dbReference type="NCBI Taxonomy" id="946122"/>
    <lineage>
        <taxon>Eukaryota</taxon>
        <taxon>Fungi</taxon>
        <taxon>Dikarya</taxon>
        <taxon>Basidiomycota</taxon>
        <taxon>Agaricomycotina</taxon>
        <taxon>Agaricomycetes</taxon>
        <taxon>Agaricomycetidae</taxon>
        <taxon>Agaricales</taxon>
        <taxon>Pluteineae</taxon>
        <taxon>Amanitaceae</taxon>
        <taxon>Amanita</taxon>
    </lineage>
</organism>
<protein>
    <submittedName>
        <fullName evidence="3">Uncharacterized protein</fullName>
    </submittedName>
</protein>
<keyword evidence="2" id="KW-0732">Signal</keyword>
<evidence type="ECO:0000256" key="2">
    <source>
        <dbReference type="SAM" id="SignalP"/>
    </source>
</evidence>
<feature type="compositionally biased region" description="Polar residues" evidence="1">
    <location>
        <begin position="177"/>
        <end position="187"/>
    </location>
</feature>
<dbReference type="AlphaFoldDB" id="A0A0C2XE78"/>
<proteinExistence type="predicted"/>
<dbReference type="Proteomes" id="UP000054549">
    <property type="component" value="Unassembled WGS sequence"/>
</dbReference>
<feature type="region of interest" description="Disordered" evidence="1">
    <location>
        <begin position="78"/>
        <end position="125"/>
    </location>
</feature>
<evidence type="ECO:0000256" key="1">
    <source>
        <dbReference type="SAM" id="MobiDB-lite"/>
    </source>
</evidence>
<name>A0A0C2XE78_AMAMK</name>
<dbReference type="HOGENOM" id="CLU_1351743_0_0_1"/>
<feature type="compositionally biased region" description="Polar residues" evidence="1">
    <location>
        <begin position="82"/>
        <end position="93"/>
    </location>
</feature>
<gene>
    <name evidence="3" type="ORF">M378DRAFT_160113</name>
</gene>
<feature type="signal peptide" evidence="2">
    <location>
        <begin position="1"/>
        <end position="18"/>
    </location>
</feature>
<sequence>MKLTTAAVLAFAAASALANSVPYEETAVYVRNLYERDGGEGSLESFDKRGASSIFKSLADAIGRMGGRAASNAAQYGISRGMSPSTHATQSTPKHPPSLTHHRQRHRRPHQRQRTPQPPPQPPYLEERAMRRGLSRPIAHLESLEKRRRLPVARRALNENEPTTSRSSFAPIKTLKNAFTRTSQTTARVYRNSAPARKKGKGM</sequence>
<evidence type="ECO:0000313" key="3">
    <source>
        <dbReference type="EMBL" id="KIL67123.1"/>
    </source>
</evidence>
<evidence type="ECO:0000313" key="4">
    <source>
        <dbReference type="Proteomes" id="UP000054549"/>
    </source>
</evidence>